<evidence type="ECO:0000256" key="7">
    <source>
        <dbReference type="SAM" id="SignalP"/>
    </source>
</evidence>
<evidence type="ECO:0000259" key="9">
    <source>
        <dbReference type="Pfam" id="PF00754"/>
    </source>
</evidence>
<dbReference type="Pfam" id="PF00728">
    <property type="entry name" value="Glyco_hydro_20"/>
    <property type="match status" value="1"/>
</dbReference>
<dbReference type="Gene3D" id="3.30.379.10">
    <property type="entry name" value="Chitobiase/beta-hexosaminidase domain 2-like"/>
    <property type="match status" value="1"/>
</dbReference>
<evidence type="ECO:0000256" key="2">
    <source>
        <dbReference type="ARBA" id="ARBA00006285"/>
    </source>
</evidence>
<dbReference type="InterPro" id="IPR026876">
    <property type="entry name" value="Fn3_assoc_repeat"/>
</dbReference>
<dbReference type="Pfam" id="PF02838">
    <property type="entry name" value="Glyco_hydro_20b"/>
    <property type="match status" value="1"/>
</dbReference>
<feature type="active site" description="Proton donor" evidence="6">
    <location>
        <position position="325"/>
    </location>
</feature>
<gene>
    <name evidence="11" type="ORF">Q764_11825</name>
</gene>
<dbReference type="PRINTS" id="PR00738">
    <property type="entry name" value="GLHYDRLASE20"/>
</dbReference>
<dbReference type="EC" id="3.2.1.52" evidence="3"/>
<comment type="caution">
    <text evidence="11">The sequence shown here is derived from an EMBL/GenBank/DDBJ whole genome shotgun (WGS) entry which is preliminary data.</text>
</comment>
<dbReference type="InterPro" id="IPR029018">
    <property type="entry name" value="Hex-like_dom2"/>
</dbReference>
<dbReference type="AlphaFoldDB" id="A0A0A2M6P2"/>
<dbReference type="InterPro" id="IPR008979">
    <property type="entry name" value="Galactose-bd-like_sf"/>
</dbReference>
<dbReference type="SUPFAM" id="SSF49785">
    <property type="entry name" value="Galactose-binding domain-like"/>
    <property type="match status" value="1"/>
</dbReference>
<evidence type="ECO:0000256" key="3">
    <source>
        <dbReference type="ARBA" id="ARBA00012663"/>
    </source>
</evidence>
<dbReference type="CDD" id="cd06563">
    <property type="entry name" value="GH20_chitobiase-like"/>
    <property type="match status" value="1"/>
</dbReference>
<dbReference type="InterPro" id="IPR015883">
    <property type="entry name" value="Glyco_hydro_20_cat"/>
</dbReference>
<evidence type="ECO:0000256" key="6">
    <source>
        <dbReference type="PIRSR" id="PIRSR625705-1"/>
    </source>
</evidence>
<dbReference type="InterPro" id="IPR017853">
    <property type="entry name" value="GH"/>
</dbReference>
<comment type="catalytic activity">
    <reaction evidence="1">
        <text>Hydrolysis of terminal non-reducing N-acetyl-D-hexosamine residues in N-acetyl-beta-D-hexosaminides.</text>
        <dbReference type="EC" id="3.2.1.52"/>
    </reaction>
</comment>
<feature type="chain" id="PRO_5001991733" description="beta-N-acetylhexosaminidase" evidence="7">
    <location>
        <begin position="19"/>
        <end position="755"/>
    </location>
</feature>
<dbReference type="PANTHER" id="PTHR22600">
    <property type="entry name" value="BETA-HEXOSAMINIDASE"/>
    <property type="match status" value="1"/>
</dbReference>
<dbReference type="Pfam" id="PF00754">
    <property type="entry name" value="F5_F8_type_C"/>
    <property type="match status" value="1"/>
</dbReference>
<dbReference type="GO" id="GO:0030203">
    <property type="term" value="P:glycosaminoglycan metabolic process"/>
    <property type="evidence" value="ECO:0007669"/>
    <property type="project" value="TreeGrafter"/>
</dbReference>
<dbReference type="Pfam" id="PF13287">
    <property type="entry name" value="Fn3_assoc"/>
    <property type="match status" value="1"/>
</dbReference>
<dbReference type="SUPFAM" id="SSF55545">
    <property type="entry name" value="beta-N-acetylhexosaminidase-like domain"/>
    <property type="match status" value="1"/>
</dbReference>
<evidence type="ECO:0000256" key="4">
    <source>
        <dbReference type="ARBA" id="ARBA00022801"/>
    </source>
</evidence>
<dbReference type="SUPFAM" id="SSF51445">
    <property type="entry name" value="(Trans)glycosidases"/>
    <property type="match status" value="1"/>
</dbReference>
<dbReference type="STRING" id="1121899.GCA_000430025_02486"/>
<keyword evidence="7" id="KW-0732">Signal</keyword>
<keyword evidence="12" id="KW-1185">Reference proteome</keyword>
<feature type="domain" description="Glycoside hydrolase family 20 catalytic" evidence="8">
    <location>
        <begin position="151"/>
        <end position="493"/>
    </location>
</feature>
<dbReference type="RefSeq" id="WP_026980791.1">
    <property type="nucleotide sequence ID" value="NZ_AUCZ01000014.1"/>
</dbReference>
<keyword evidence="5" id="KW-0326">Glycosidase</keyword>
<evidence type="ECO:0000256" key="1">
    <source>
        <dbReference type="ARBA" id="ARBA00001231"/>
    </source>
</evidence>
<dbReference type="InterPro" id="IPR000421">
    <property type="entry name" value="FA58C"/>
</dbReference>
<organism evidence="11 12">
    <name type="scientific">Flavobacterium suncheonense GH29-5 = DSM 17707</name>
    <dbReference type="NCBI Taxonomy" id="1121899"/>
    <lineage>
        <taxon>Bacteria</taxon>
        <taxon>Pseudomonadati</taxon>
        <taxon>Bacteroidota</taxon>
        <taxon>Flavobacteriia</taxon>
        <taxon>Flavobacteriales</taxon>
        <taxon>Flavobacteriaceae</taxon>
        <taxon>Flavobacterium</taxon>
    </lineage>
</organism>
<dbReference type="GO" id="GO:0016020">
    <property type="term" value="C:membrane"/>
    <property type="evidence" value="ECO:0007669"/>
    <property type="project" value="TreeGrafter"/>
</dbReference>
<dbReference type="Proteomes" id="UP000030121">
    <property type="component" value="Unassembled WGS sequence"/>
</dbReference>
<dbReference type="Gene3D" id="2.60.120.260">
    <property type="entry name" value="Galactose-binding domain-like"/>
    <property type="match status" value="1"/>
</dbReference>
<feature type="domain" description="Beta-hexosaminidase bacterial type N-terminal" evidence="10">
    <location>
        <begin position="23"/>
        <end position="147"/>
    </location>
</feature>
<dbReference type="eggNOG" id="COG3525">
    <property type="taxonomic scope" value="Bacteria"/>
</dbReference>
<reference evidence="11 12" key="1">
    <citation type="submission" date="2013-09" db="EMBL/GenBank/DDBJ databases">
        <authorList>
            <person name="Zeng Z."/>
            <person name="Chen C."/>
        </authorList>
    </citation>
    <scope>NUCLEOTIDE SEQUENCE [LARGE SCALE GENOMIC DNA]</scope>
    <source>
        <strain evidence="11 12">GH29-5</strain>
    </source>
</reference>
<dbReference type="Gene3D" id="3.20.20.80">
    <property type="entry name" value="Glycosidases"/>
    <property type="match status" value="1"/>
</dbReference>
<evidence type="ECO:0000313" key="12">
    <source>
        <dbReference type="Proteomes" id="UP000030121"/>
    </source>
</evidence>
<evidence type="ECO:0000259" key="8">
    <source>
        <dbReference type="Pfam" id="PF00728"/>
    </source>
</evidence>
<evidence type="ECO:0000256" key="5">
    <source>
        <dbReference type="ARBA" id="ARBA00023295"/>
    </source>
</evidence>
<dbReference type="PANTHER" id="PTHR22600:SF57">
    <property type="entry name" value="BETA-N-ACETYLHEXOSAMINIDASE"/>
    <property type="match status" value="1"/>
</dbReference>
<protein>
    <recommendedName>
        <fullName evidence="3">beta-N-acetylhexosaminidase</fullName>
        <ecNumber evidence="3">3.2.1.52</ecNumber>
    </recommendedName>
</protein>
<dbReference type="GO" id="GO:0004563">
    <property type="term" value="F:beta-N-acetylhexosaminidase activity"/>
    <property type="evidence" value="ECO:0007669"/>
    <property type="project" value="UniProtKB-EC"/>
</dbReference>
<dbReference type="EMBL" id="JRLW01000016">
    <property type="protein sequence ID" value="KGO88312.1"/>
    <property type="molecule type" value="Genomic_DNA"/>
</dbReference>
<feature type="signal peptide" evidence="7">
    <location>
        <begin position="1"/>
        <end position="18"/>
    </location>
</feature>
<name>A0A0A2M6P2_9FLAO</name>
<proteinExistence type="inferred from homology"/>
<dbReference type="OrthoDB" id="9763537at2"/>
<sequence length="755" mass="85308">MKKLVAFLFLVLACIGWAQNTLPLIPQPKDLKQHSGIFTLNQGTIILIGNSESDSEIQLFNQFLESNYGFELVTTNNSKSPINTIQIQVEQPKSNASGSYQLDIEVQHIRILAQSNLGLFYAFQTLQQLLPLSKSSEFVLPCLTIKDEPKYTWRGMHLDVCRHFFPKEFIKKYIDYLAMYKMNTFHWHLTDDQGWRIEIKKYPKLTEVGAFRKGSMIGHYTEQKFDDKPYGGFYTQEDIKEIVAYAKVRHITVVPEIEMPGHAVAALASYPELSCTGGPFEVALQWGVLDDVFCPKESTFTFLENVLTEVMALFPSEIIHIGGDESPKIRWKNCSHCQALIKKEGLKDEHELQSYFIKRIEKFLNSKGRRIIGWDEILEGGLAPNAAVMSWRGTEGGIAAAKQKHYVVMTPGSHCYFDHYQGDPKNEPVAIGGYTTVEKVYSLEPTPKELSEEEAKYILGAQGNLWTEYINTPQHAEYMLMPRMAALAEVVWGTSEPSNYQDFQNRLIQHFSVYDKKGINYSRSIFEVTSKVSPSDKGNGVLFSLKSANNGIRYTTDGTLPDARSKSYKTPIAITKSQTVKAAYFENGKQKSAVIEQPFFISKSTGKKIVLTHPPHENYAIGGSFTLVDGMRGNMEKYGRDWIGFWGKDLEATIDLGKKQTFSKVTVDVLRSEGSWIYYPKYVEVLISNDGKDFKLMQKVSSEEIVEMKGVVTVEFKKQKAKFVKVMAPNAGKIPDGKPGAGSSCWLFVDEIVIE</sequence>
<dbReference type="InterPro" id="IPR025705">
    <property type="entry name" value="Beta_hexosaminidase_sua/sub"/>
</dbReference>
<dbReference type="InterPro" id="IPR015882">
    <property type="entry name" value="HEX_bac_N"/>
</dbReference>
<dbReference type="GO" id="GO:0005975">
    <property type="term" value="P:carbohydrate metabolic process"/>
    <property type="evidence" value="ECO:0007669"/>
    <property type="project" value="InterPro"/>
</dbReference>
<evidence type="ECO:0000313" key="11">
    <source>
        <dbReference type="EMBL" id="KGO88312.1"/>
    </source>
</evidence>
<feature type="domain" description="F5/8 type C" evidence="9">
    <location>
        <begin position="641"/>
        <end position="730"/>
    </location>
</feature>
<comment type="similarity">
    <text evidence="2">Belongs to the glycosyl hydrolase 20 family.</text>
</comment>
<keyword evidence="4" id="KW-0378">Hydrolase</keyword>
<evidence type="ECO:0000259" key="10">
    <source>
        <dbReference type="Pfam" id="PF02838"/>
    </source>
</evidence>
<accession>A0A0A2M6P2</accession>